<gene>
    <name evidence="1" type="ORF">TSAR_002898</name>
</gene>
<keyword evidence="2" id="KW-1185">Reference proteome</keyword>
<dbReference type="Gene3D" id="1.25.40.20">
    <property type="entry name" value="Ankyrin repeat-containing domain"/>
    <property type="match status" value="1"/>
</dbReference>
<accession>A0A232EKG9</accession>
<dbReference type="AlphaFoldDB" id="A0A232EKG9"/>
<organism evidence="1 2">
    <name type="scientific">Trichomalopsis sarcophagae</name>
    <dbReference type="NCBI Taxonomy" id="543379"/>
    <lineage>
        <taxon>Eukaryota</taxon>
        <taxon>Metazoa</taxon>
        <taxon>Ecdysozoa</taxon>
        <taxon>Arthropoda</taxon>
        <taxon>Hexapoda</taxon>
        <taxon>Insecta</taxon>
        <taxon>Pterygota</taxon>
        <taxon>Neoptera</taxon>
        <taxon>Endopterygota</taxon>
        <taxon>Hymenoptera</taxon>
        <taxon>Apocrita</taxon>
        <taxon>Proctotrupomorpha</taxon>
        <taxon>Chalcidoidea</taxon>
        <taxon>Pteromalidae</taxon>
        <taxon>Pteromalinae</taxon>
        <taxon>Trichomalopsis</taxon>
    </lineage>
</organism>
<dbReference type="InterPro" id="IPR036770">
    <property type="entry name" value="Ankyrin_rpt-contain_sf"/>
</dbReference>
<protein>
    <submittedName>
        <fullName evidence="1">Uncharacterized protein</fullName>
    </submittedName>
</protein>
<proteinExistence type="predicted"/>
<name>A0A232EKG9_9HYME</name>
<reference evidence="1 2" key="1">
    <citation type="journal article" date="2017" name="Curr. Biol.">
        <title>The Evolution of Venom by Co-option of Single-Copy Genes.</title>
        <authorList>
            <person name="Martinson E.O."/>
            <person name="Mrinalini"/>
            <person name="Kelkar Y.D."/>
            <person name="Chang C.H."/>
            <person name="Werren J.H."/>
        </authorList>
    </citation>
    <scope>NUCLEOTIDE SEQUENCE [LARGE SCALE GENOMIC DNA]</scope>
    <source>
        <strain evidence="1 2">Alberta</strain>
        <tissue evidence="1">Whole body</tissue>
    </source>
</reference>
<evidence type="ECO:0000313" key="2">
    <source>
        <dbReference type="Proteomes" id="UP000215335"/>
    </source>
</evidence>
<dbReference type="SUPFAM" id="SSF48403">
    <property type="entry name" value="Ankyrin repeat"/>
    <property type="match status" value="1"/>
</dbReference>
<evidence type="ECO:0000313" key="1">
    <source>
        <dbReference type="EMBL" id="OXU18843.1"/>
    </source>
</evidence>
<dbReference type="EMBL" id="NNAY01003798">
    <property type="protein sequence ID" value="OXU18843.1"/>
    <property type="molecule type" value="Genomic_DNA"/>
</dbReference>
<comment type="caution">
    <text evidence="1">The sequence shown here is derived from an EMBL/GenBank/DDBJ whole genome shotgun (WGS) entry which is preliminary data.</text>
</comment>
<sequence>MENKAAQFVPIWANNYRPYDPLKAFQTAVRIGDIQIIKILHTNQNTGRSMNSLHEAVRQGYKVPVIQQLLELGYEIEIPTQDGRSPLQNAIAAGHNHLHGATFQEIKLNNHSIVTLTAENNDEEMLVLIWGIGVPLYNSPRESLLTPQNYSVGVKTLVRRIVF</sequence>
<dbReference type="Proteomes" id="UP000215335">
    <property type="component" value="Unassembled WGS sequence"/>
</dbReference>